<evidence type="ECO:0000256" key="8">
    <source>
        <dbReference type="SAM" id="Phobius"/>
    </source>
</evidence>
<dbReference type="Gene3D" id="1.20.1560.10">
    <property type="entry name" value="ABC transporter type 1, transmembrane domain"/>
    <property type="match status" value="1"/>
</dbReference>
<feature type="domain" description="ABC transporter" evidence="9">
    <location>
        <begin position="419"/>
        <end position="655"/>
    </location>
</feature>
<feature type="transmembrane region" description="Helical" evidence="8">
    <location>
        <begin position="238"/>
        <end position="258"/>
    </location>
</feature>
<gene>
    <name evidence="11" type="ORF">SO694_00167032</name>
</gene>
<dbReference type="InterPro" id="IPR027417">
    <property type="entry name" value="P-loop_NTPase"/>
</dbReference>
<dbReference type="Pfam" id="PF00664">
    <property type="entry name" value="ABC_membrane"/>
    <property type="match status" value="1"/>
</dbReference>
<keyword evidence="3 8" id="KW-0812">Transmembrane</keyword>
<keyword evidence="2" id="KW-0813">Transport</keyword>
<dbReference type="PANTHER" id="PTHR24221:SF402">
    <property type="entry name" value="IRON-SULFUR CLUSTERS TRANSPORTER ABCB7, MITOCHONDRIAL"/>
    <property type="match status" value="1"/>
</dbReference>
<dbReference type="Gene3D" id="3.40.50.300">
    <property type="entry name" value="P-loop containing nucleotide triphosphate hydrolases"/>
    <property type="match status" value="1"/>
</dbReference>
<feature type="domain" description="ABC transmembrane type-1" evidence="10">
    <location>
        <begin position="88"/>
        <end position="382"/>
    </location>
</feature>
<evidence type="ECO:0000313" key="12">
    <source>
        <dbReference type="Proteomes" id="UP001363151"/>
    </source>
</evidence>
<proteinExistence type="predicted"/>
<keyword evidence="4" id="KW-0547">Nucleotide-binding</keyword>
<dbReference type="EMBL" id="JBBJCI010000091">
    <property type="protein sequence ID" value="KAK7248584.1"/>
    <property type="molecule type" value="Genomic_DNA"/>
</dbReference>
<evidence type="ECO:0000256" key="3">
    <source>
        <dbReference type="ARBA" id="ARBA00022692"/>
    </source>
</evidence>
<evidence type="ECO:0000259" key="9">
    <source>
        <dbReference type="PROSITE" id="PS50893"/>
    </source>
</evidence>
<dbReference type="InterPro" id="IPR017871">
    <property type="entry name" value="ABC_transporter-like_CS"/>
</dbReference>
<feature type="transmembrane region" description="Helical" evidence="8">
    <location>
        <begin position="353"/>
        <end position="377"/>
    </location>
</feature>
<dbReference type="SUPFAM" id="SSF90123">
    <property type="entry name" value="ABC transporter transmembrane region"/>
    <property type="match status" value="1"/>
</dbReference>
<dbReference type="PROSITE" id="PS00211">
    <property type="entry name" value="ABC_TRANSPORTER_1"/>
    <property type="match status" value="1"/>
</dbReference>
<dbReference type="InterPro" id="IPR011527">
    <property type="entry name" value="ABC1_TM_dom"/>
</dbReference>
<protein>
    <submittedName>
        <fullName evidence="11">ATP-binding cassette subfamily B</fullName>
    </submittedName>
</protein>
<keyword evidence="6 8" id="KW-1133">Transmembrane helix</keyword>
<feature type="transmembrane region" description="Helical" evidence="8">
    <location>
        <begin position="206"/>
        <end position="232"/>
    </location>
</feature>
<evidence type="ECO:0000256" key="5">
    <source>
        <dbReference type="ARBA" id="ARBA00022840"/>
    </source>
</evidence>
<dbReference type="PANTHER" id="PTHR24221">
    <property type="entry name" value="ATP-BINDING CASSETTE SUB-FAMILY B"/>
    <property type="match status" value="1"/>
</dbReference>
<dbReference type="PROSITE" id="PS50893">
    <property type="entry name" value="ABC_TRANSPORTER_2"/>
    <property type="match status" value="1"/>
</dbReference>
<dbReference type="Proteomes" id="UP001363151">
    <property type="component" value="Unassembled WGS sequence"/>
</dbReference>
<dbReference type="InterPro" id="IPR036640">
    <property type="entry name" value="ABC1_TM_sf"/>
</dbReference>
<accession>A0ABR1G655</accession>
<evidence type="ECO:0000259" key="10">
    <source>
        <dbReference type="PROSITE" id="PS50929"/>
    </source>
</evidence>
<dbReference type="SMART" id="SM00382">
    <property type="entry name" value="AAA"/>
    <property type="match status" value="1"/>
</dbReference>
<dbReference type="InterPro" id="IPR003593">
    <property type="entry name" value="AAA+_ATPase"/>
</dbReference>
<dbReference type="InterPro" id="IPR003439">
    <property type="entry name" value="ABC_transporter-like_ATP-bd"/>
</dbReference>
<organism evidence="11 12">
    <name type="scientific">Aureococcus anophagefferens</name>
    <name type="common">Harmful bloom alga</name>
    <dbReference type="NCBI Taxonomy" id="44056"/>
    <lineage>
        <taxon>Eukaryota</taxon>
        <taxon>Sar</taxon>
        <taxon>Stramenopiles</taxon>
        <taxon>Ochrophyta</taxon>
        <taxon>Pelagophyceae</taxon>
        <taxon>Pelagomonadales</taxon>
        <taxon>Pelagomonadaceae</taxon>
        <taxon>Aureococcus</taxon>
    </lineage>
</organism>
<comment type="caution">
    <text evidence="11">The sequence shown here is derived from an EMBL/GenBank/DDBJ whole genome shotgun (WGS) entry which is preliminary data.</text>
</comment>
<dbReference type="GO" id="GO:0005524">
    <property type="term" value="F:ATP binding"/>
    <property type="evidence" value="ECO:0007669"/>
    <property type="project" value="UniProtKB-KW"/>
</dbReference>
<name>A0ABR1G655_AURAN</name>
<dbReference type="InterPro" id="IPR039421">
    <property type="entry name" value="Type_1_exporter"/>
</dbReference>
<keyword evidence="12" id="KW-1185">Reference proteome</keyword>
<keyword evidence="7 8" id="KW-0472">Membrane</keyword>
<evidence type="ECO:0000313" key="11">
    <source>
        <dbReference type="EMBL" id="KAK7248584.1"/>
    </source>
</evidence>
<dbReference type="CDD" id="cd18582">
    <property type="entry name" value="ABC_6TM_ATM1_ABCB7"/>
    <property type="match status" value="1"/>
</dbReference>
<comment type="subcellular location">
    <subcellularLocation>
        <location evidence="1">Mitochondrion membrane</location>
        <topology evidence="1">Multi-pass membrane protein</topology>
    </subcellularLocation>
</comment>
<keyword evidence="5 11" id="KW-0067">ATP-binding</keyword>
<feature type="transmembrane region" description="Helical" evidence="8">
    <location>
        <begin position="329"/>
        <end position="347"/>
    </location>
</feature>
<evidence type="ECO:0000256" key="4">
    <source>
        <dbReference type="ARBA" id="ARBA00022741"/>
    </source>
</evidence>
<dbReference type="PROSITE" id="PS50929">
    <property type="entry name" value="ABC_TM1F"/>
    <property type="match status" value="1"/>
</dbReference>
<sequence>MLLVARRHGARLARRATRVHVPWQQPARCLSVVGEDEPAEDAAAKRRRRILGLLKAQLWPTGSDGDRKHAVGAPPTDDEAAAIKRRVAGSAALLVGAKGMTIATPFLFKEAVDGLGAVSDAGALDSAASLALAAPTACLLGYGIARLGDSGLKELRNYVFAAVSQRAIRVVARGVYEHLTALDLAFHLDRKTGQLSRVIDRGARSINYLVSMTLFNVAPTALEIALVTSIVSFSFGPAHAAAALGTVSAYVVFTVTYSNRRIPIRKRMNAADAKASGHAIDTLINYESVKYFGNEAREAAKYDALLAGYETEAVEVQRTLSILNFGQQGIFAVGLGTIMLLTSDAILRGEASVGDLVLVNGLLFQLAIPLNFVGMVYREIHQALVDMDAMFELLDKEPGPVAARSRDERERVIGAPPAVVFDDVSFAYEPSRKIIDGLSFEIKPGETVAIVGASGCGKSTLLRLLFRFYDVGGGRVTVGGRDVRDYDVGDLRDAIGVVPQDTSLFNATIGENIRYGDPRASDAAVEAAARAANLTPLLDSLPDRFDTVVGERGLKLSGGEKQRVALARAVLKDAPVVCFDEATSALDTSTESEIMGHLRDHASAGSKTTLIIAHRLSTVADADEIVVLDRGRVAERGTHHDLMLYGGKYAELWAAQAERGDGPEGETAR</sequence>
<dbReference type="SUPFAM" id="SSF52540">
    <property type="entry name" value="P-loop containing nucleoside triphosphate hydrolases"/>
    <property type="match status" value="1"/>
</dbReference>
<reference evidence="11 12" key="1">
    <citation type="submission" date="2024-03" db="EMBL/GenBank/DDBJ databases">
        <title>Aureococcus anophagefferens CCMP1851 and Kratosvirus quantuckense: Draft genome of a second virus-susceptible host strain in the model system.</title>
        <authorList>
            <person name="Chase E."/>
            <person name="Truchon A.R."/>
            <person name="Schepens W."/>
            <person name="Wilhelm S.W."/>
        </authorList>
    </citation>
    <scope>NUCLEOTIDE SEQUENCE [LARGE SCALE GENOMIC DNA]</scope>
    <source>
        <strain evidence="11 12">CCMP1851</strain>
    </source>
</reference>
<evidence type="ECO:0000256" key="2">
    <source>
        <dbReference type="ARBA" id="ARBA00022448"/>
    </source>
</evidence>
<evidence type="ECO:0000256" key="1">
    <source>
        <dbReference type="ARBA" id="ARBA00004225"/>
    </source>
</evidence>
<evidence type="ECO:0000256" key="7">
    <source>
        <dbReference type="ARBA" id="ARBA00023136"/>
    </source>
</evidence>
<dbReference type="Pfam" id="PF00005">
    <property type="entry name" value="ABC_tran"/>
    <property type="match status" value="1"/>
</dbReference>
<evidence type="ECO:0000256" key="6">
    <source>
        <dbReference type="ARBA" id="ARBA00022989"/>
    </source>
</evidence>